<dbReference type="PROSITE" id="PS50102">
    <property type="entry name" value="RRM"/>
    <property type="match status" value="1"/>
</dbReference>
<dbReference type="Proteomes" id="UP000237105">
    <property type="component" value="Unassembled WGS sequence"/>
</dbReference>
<dbReference type="InterPro" id="IPR035979">
    <property type="entry name" value="RBD_domain_sf"/>
</dbReference>
<evidence type="ECO:0000256" key="1">
    <source>
        <dbReference type="PROSITE-ProRule" id="PRU00176"/>
    </source>
</evidence>
<evidence type="ECO:0000313" key="3">
    <source>
        <dbReference type="EMBL" id="PON68487.1"/>
    </source>
</evidence>
<dbReference type="Pfam" id="PF00076">
    <property type="entry name" value="RRM_1"/>
    <property type="match status" value="1"/>
</dbReference>
<comment type="caution">
    <text evidence="3">The sequence shown here is derived from an EMBL/GenBank/DDBJ whole genome shotgun (WGS) entry which is preliminary data.</text>
</comment>
<feature type="domain" description="RRM" evidence="2">
    <location>
        <begin position="17"/>
        <end position="83"/>
    </location>
</feature>
<dbReference type="AlphaFoldDB" id="A0A2P5D5C7"/>
<name>A0A2P5D5C7_PARAD</name>
<dbReference type="InterPro" id="IPR000504">
    <property type="entry name" value="RRM_dom"/>
</dbReference>
<evidence type="ECO:0000313" key="4">
    <source>
        <dbReference type="Proteomes" id="UP000237105"/>
    </source>
</evidence>
<dbReference type="CDD" id="cd00590">
    <property type="entry name" value="RRM_SF"/>
    <property type="match status" value="1"/>
</dbReference>
<keyword evidence="4" id="KW-1185">Reference proteome</keyword>
<dbReference type="InterPro" id="IPR012677">
    <property type="entry name" value="Nucleotide-bd_a/b_plait_sf"/>
</dbReference>
<accession>A0A2P5D5C7</accession>
<dbReference type="GO" id="GO:0003723">
    <property type="term" value="F:RNA binding"/>
    <property type="evidence" value="ECO:0007669"/>
    <property type="project" value="UniProtKB-UniRule"/>
</dbReference>
<dbReference type="EMBL" id="JXTB01000062">
    <property type="protein sequence ID" value="PON68487.1"/>
    <property type="molecule type" value="Genomic_DNA"/>
</dbReference>
<dbReference type="SUPFAM" id="SSF54928">
    <property type="entry name" value="RNA-binding domain, RBD"/>
    <property type="match status" value="1"/>
</dbReference>
<gene>
    <name evidence="3" type="ORF">PanWU01x14_094580</name>
</gene>
<proteinExistence type="predicted"/>
<organism evidence="3 4">
    <name type="scientific">Parasponia andersonii</name>
    <name type="common">Sponia andersonii</name>
    <dbReference type="NCBI Taxonomy" id="3476"/>
    <lineage>
        <taxon>Eukaryota</taxon>
        <taxon>Viridiplantae</taxon>
        <taxon>Streptophyta</taxon>
        <taxon>Embryophyta</taxon>
        <taxon>Tracheophyta</taxon>
        <taxon>Spermatophyta</taxon>
        <taxon>Magnoliopsida</taxon>
        <taxon>eudicotyledons</taxon>
        <taxon>Gunneridae</taxon>
        <taxon>Pentapetalae</taxon>
        <taxon>rosids</taxon>
        <taxon>fabids</taxon>
        <taxon>Rosales</taxon>
        <taxon>Cannabaceae</taxon>
        <taxon>Parasponia</taxon>
    </lineage>
</organism>
<dbReference type="Gene3D" id="3.30.70.330">
    <property type="match status" value="1"/>
</dbReference>
<feature type="non-terminal residue" evidence="3">
    <location>
        <position position="1"/>
    </location>
</feature>
<reference evidence="4" key="1">
    <citation type="submission" date="2016-06" db="EMBL/GenBank/DDBJ databases">
        <title>Parallel loss of symbiosis genes in relatives of nitrogen-fixing non-legume Parasponia.</title>
        <authorList>
            <person name="Van Velzen R."/>
            <person name="Holmer R."/>
            <person name="Bu F."/>
            <person name="Rutten L."/>
            <person name="Van Zeijl A."/>
            <person name="Liu W."/>
            <person name="Santuari L."/>
            <person name="Cao Q."/>
            <person name="Sharma T."/>
            <person name="Shen D."/>
            <person name="Roswanjaya Y."/>
            <person name="Wardhani T."/>
            <person name="Kalhor M.S."/>
            <person name="Jansen J."/>
            <person name="Van den Hoogen J."/>
            <person name="Gungor B."/>
            <person name="Hartog M."/>
            <person name="Hontelez J."/>
            <person name="Verver J."/>
            <person name="Yang W.-C."/>
            <person name="Schijlen E."/>
            <person name="Repin R."/>
            <person name="Schilthuizen M."/>
            <person name="Schranz E."/>
            <person name="Heidstra R."/>
            <person name="Miyata K."/>
            <person name="Fedorova E."/>
            <person name="Kohlen W."/>
            <person name="Bisseling T."/>
            <person name="Smit S."/>
            <person name="Geurts R."/>
        </authorList>
    </citation>
    <scope>NUCLEOTIDE SEQUENCE [LARGE SCALE GENOMIC DNA]</scope>
    <source>
        <strain evidence="4">cv. WU1-14</strain>
    </source>
</reference>
<sequence length="89" mass="9980">IPVIDLPRSPFLPQSAAQVVIRGIPERMDICDDLRELFRCHGRILNLAIYNDGEGKFGSGTKRIGLLTYATEEEADIVIKALDRYVSFT</sequence>
<protein>
    <submittedName>
        <fullName evidence="3">Splicing factor-like protein</fullName>
    </submittedName>
</protein>
<evidence type="ECO:0000259" key="2">
    <source>
        <dbReference type="PROSITE" id="PS50102"/>
    </source>
</evidence>
<keyword evidence="1" id="KW-0694">RNA-binding</keyword>
<dbReference type="OrthoDB" id="10442400at2759"/>